<reference evidence="1" key="1">
    <citation type="submission" date="2022-03" db="EMBL/GenBank/DDBJ databases">
        <authorList>
            <person name="Lindestad O."/>
        </authorList>
    </citation>
    <scope>NUCLEOTIDE SEQUENCE</scope>
</reference>
<accession>A0A8S4QFU1</accession>
<dbReference type="Proteomes" id="UP000838756">
    <property type="component" value="Unassembled WGS sequence"/>
</dbReference>
<proteinExistence type="predicted"/>
<evidence type="ECO:0000313" key="2">
    <source>
        <dbReference type="Proteomes" id="UP000838756"/>
    </source>
</evidence>
<feature type="non-terminal residue" evidence="1">
    <location>
        <position position="44"/>
    </location>
</feature>
<dbReference type="AlphaFoldDB" id="A0A8S4QFU1"/>
<organism evidence="1 2">
    <name type="scientific">Pararge aegeria aegeria</name>
    <dbReference type="NCBI Taxonomy" id="348720"/>
    <lineage>
        <taxon>Eukaryota</taxon>
        <taxon>Metazoa</taxon>
        <taxon>Ecdysozoa</taxon>
        <taxon>Arthropoda</taxon>
        <taxon>Hexapoda</taxon>
        <taxon>Insecta</taxon>
        <taxon>Pterygota</taxon>
        <taxon>Neoptera</taxon>
        <taxon>Endopterygota</taxon>
        <taxon>Lepidoptera</taxon>
        <taxon>Glossata</taxon>
        <taxon>Ditrysia</taxon>
        <taxon>Papilionoidea</taxon>
        <taxon>Nymphalidae</taxon>
        <taxon>Satyrinae</taxon>
        <taxon>Satyrini</taxon>
        <taxon>Parargina</taxon>
        <taxon>Pararge</taxon>
    </lineage>
</organism>
<gene>
    <name evidence="1" type="primary">jg1450</name>
    <name evidence="1" type="ORF">PAEG_LOCUS1933</name>
</gene>
<sequence length="44" mass="5034">MGWWEALAVASYHPTDKDLPLSDFVFQCDVAWRHCKGITTILPN</sequence>
<name>A0A8S4QFU1_9NEOP</name>
<dbReference type="EMBL" id="CAKXAJ010006176">
    <property type="protein sequence ID" value="CAH2209535.1"/>
    <property type="molecule type" value="Genomic_DNA"/>
</dbReference>
<keyword evidence="2" id="KW-1185">Reference proteome</keyword>
<protein>
    <submittedName>
        <fullName evidence="1">Jg1450 protein</fullName>
    </submittedName>
</protein>
<comment type="caution">
    <text evidence="1">The sequence shown here is derived from an EMBL/GenBank/DDBJ whole genome shotgun (WGS) entry which is preliminary data.</text>
</comment>
<evidence type="ECO:0000313" key="1">
    <source>
        <dbReference type="EMBL" id="CAH2209535.1"/>
    </source>
</evidence>